<dbReference type="GO" id="GO:0003723">
    <property type="term" value="F:RNA binding"/>
    <property type="evidence" value="ECO:0007669"/>
    <property type="project" value="UniProtKB-KW"/>
</dbReference>
<keyword evidence="11" id="KW-1185">Reference proteome</keyword>
<dbReference type="PROSITE" id="PS50890">
    <property type="entry name" value="PUA"/>
    <property type="match status" value="1"/>
</dbReference>
<sequence>MTALTVKPRSRLFHGHEWVYASDVQNITGSAEPGDVVALKDVKGKPLGSAIYNPKSQIVARRFSYRKQDLDQEFFVRRIERALNYRKTLPLDQNLCRIVWSESDGLPGLIVDRYGDHLVMQTLTFAMSARQNLIVAALVELLQPKSITARNDSPVRKAEGLELEKKLLHGAAPEPFEYKTNGMVFQIDLMEGQKTGMYLDQIDNYSLVARHAKGKRVLDCFTNQGGFAQAAALAGAREVIAVDVSESAVEMCLRNARSAGVAIGARADNVFDYLKTAEKAGEQYDLIVLDPPSFTKSKQSLTDAMRGYKEIHLRAMKMLQPGGILATFTCSHHVSMGDFRMMINSAAVDTRRTLRYLDTYTQRADHPVITGIPETEYLRGYALEVIGGW</sequence>
<dbReference type="Gene3D" id="3.30.750.80">
    <property type="entry name" value="RNA methyltransferase domain (HRMD) like"/>
    <property type="match status" value="1"/>
</dbReference>
<dbReference type="InterPro" id="IPR019614">
    <property type="entry name" value="SAM-dep_methyl-trfase"/>
</dbReference>
<dbReference type="SMART" id="SM00359">
    <property type="entry name" value="PUA"/>
    <property type="match status" value="1"/>
</dbReference>
<feature type="domain" description="PUA" evidence="9">
    <location>
        <begin position="2"/>
        <end position="84"/>
    </location>
</feature>
<dbReference type="SUPFAM" id="SSF53335">
    <property type="entry name" value="S-adenosyl-L-methionine-dependent methyltransferases"/>
    <property type="match status" value="1"/>
</dbReference>
<dbReference type="SUPFAM" id="SSF88697">
    <property type="entry name" value="PUA domain-like"/>
    <property type="match status" value="1"/>
</dbReference>
<dbReference type="GO" id="GO:0005737">
    <property type="term" value="C:cytoplasm"/>
    <property type="evidence" value="ECO:0007669"/>
    <property type="project" value="UniProtKB-SubCell"/>
</dbReference>
<proteinExistence type="inferred from homology"/>
<keyword evidence="3" id="KW-0698">rRNA processing</keyword>
<gene>
    <name evidence="10" type="ORF">DES53_1011015</name>
</gene>
<organism evidence="10 11">
    <name type="scientific">Roseimicrobium gellanilyticum</name>
    <dbReference type="NCBI Taxonomy" id="748857"/>
    <lineage>
        <taxon>Bacteria</taxon>
        <taxon>Pseudomonadati</taxon>
        <taxon>Verrucomicrobiota</taxon>
        <taxon>Verrucomicrobiia</taxon>
        <taxon>Verrucomicrobiales</taxon>
        <taxon>Verrucomicrobiaceae</taxon>
        <taxon>Roseimicrobium</taxon>
    </lineage>
</organism>
<dbReference type="Gene3D" id="2.30.130.10">
    <property type="entry name" value="PUA domain"/>
    <property type="match status" value="1"/>
</dbReference>
<dbReference type="InterPro" id="IPR041532">
    <property type="entry name" value="RlmI-like_PUA"/>
</dbReference>
<evidence type="ECO:0000256" key="5">
    <source>
        <dbReference type="ARBA" id="ARBA00022679"/>
    </source>
</evidence>
<comment type="caution">
    <text evidence="10">The sequence shown here is derived from an EMBL/GenBank/DDBJ whole genome shotgun (WGS) entry which is preliminary data.</text>
</comment>
<dbReference type="GO" id="GO:0006364">
    <property type="term" value="P:rRNA processing"/>
    <property type="evidence" value="ECO:0007669"/>
    <property type="project" value="UniProtKB-KW"/>
</dbReference>
<dbReference type="PANTHER" id="PTHR42873:SF1">
    <property type="entry name" value="S-ADENOSYLMETHIONINE-DEPENDENT METHYLTRANSFERASE DOMAIN-CONTAINING PROTEIN"/>
    <property type="match status" value="1"/>
</dbReference>
<evidence type="ECO:0000313" key="10">
    <source>
        <dbReference type="EMBL" id="RBP48214.1"/>
    </source>
</evidence>
<dbReference type="AlphaFoldDB" id="A0A366HXD0"/>
<reference evidence="10 11" key="1">
    <citation type="submission" date="2018-06" db="EMBL/GenBank/DDBJ databases">
        <title>Genomic Encyclopedia of Type Strains, Phase IV (KMG-IV): sequencing the most valuable type-strain genomes for metagenomic binning, comparative biology and taxonomic classification.</title>
        <authorList>
            <person name="Goeker M."/>
        </authorList>
    </citation>
    <scope>NUCLEOTIDE SEQUENCE [LARGE SCALE GENOMIC DNA]</scope>
    <source>
        <strain evidence="10 11">DSM 25532</strain>
    </source>
</reference>
<dbReference type="Pfam" id="PF17785">
    <property type="entry name" value="PUA_3"/>
    <property type="match status" value="1"/>
</dbReference>
<dbReference type="PANTHER" id="PTHR42873">
    <property type="entry name" value="RIBOSOMAL RNA LARGE SUBUNIT METHYLTRANSFERASE"/>
    <property type="match status" value="1"/>
</dbReference>
<dbReference type="Proteomes" id="UP000253426">
    <property type="component" value="Unassembled WGS sequence"/>
</dbReference>
<evidence type="ECO:0000259" key="9">
    <source>
        <dbReference type="SMART" id="SM00359"/>
    </source>
</evidence>
<comment type="subcellular location">
    <subcellularLocation>
        <location evidence="1">Cytoplasm</location>
    </subcellularLocation>
</comment>
<accession>A0A366HXD0</accession>
<dbReference type="GO" id="GO:0032259">
    <property type="term" value="P:methylation"/>
    <property type="evidence" value="ECO:0007669"/>
    <property type="project" value="UniProtKB-KW"/>
</dbReference>
<dbReference type="RefSeq" id="WP_113957085.1">
    <property type="nucleotide sequence ID" value="NZ_QNRR01000001.1"/>
</dbReference>
<evidence type="ECO:0000256" key="3">
    <source>
        <dbReference type="ARBA" id="ARBA00022552"/>
    </source>
</evidence>
<dbReference type="Gene3D" id="3.40.50.150">
    <property type="entry name" value="Vaccinia Virus protein VP39"/>
    <property type="match status" value="1"/>
</dbReference>
<evidence type="ECO:0000256" key="8">
    <source>
        <dbReference type="ARBA" id="ARBA00038091"/>
    </source>
</evidence>
<comment type="similarity">
    <text evidence="8">Belongs to the methyltransferase superfamily. RlmI family.</text>
</comment>
<dbReference type="CDD" id="cd02440">
    <property type="entry name" value="AdoMet_MTases"/>
    <property type="match status" value="1"/>
</dbReference>
<dbReference type="CDD" id="cd21153">
    <property type="entry name" value="PUA_RlmI"/>
    <property type="match status" value="1"/>
</dbReference>
<keyword evidence="4 10" id="KW-0489">Methyltransferase</keyword>
<evidence type="ECO:0000313" key="11">
    <source>
        <dbReference type="Proteomes" id="UP000253426"/>
    </source>
</evidence>
<dbReference type="InterPro" id="IPR029063">
    <property type="entry name" value="SAM-dependent_MTases_sf"/>
</dbReference>
<keyword evidence="7" id="KW-0694">RNA-binding</keyword>
<keyword evidence="2" id="KW-0963">Cytoplasm</keyword>
<keyword evidence="6" id="KW-0949">S-adenosyl-L-methionine</keyword>
<evidence type="ECO:0000256" key="2">
    <source>
        <dbReference type="ARBA" id="ARBA00022490"/>
    </source>
</evidence>
<dbReference type="GO" id="GO:0008168">
    <property type="term" value="F:methyltransferase activity"/>
    <property type="evidence" value="ECO:0007669"/>
    <property type="project" value="UniProtKB-KW"/>
</dbReference>
<dbReference type="CDD" id="cd11572">
    <property type="entry name" value="RlmI_M_like"/>
    <property type="match status" value="1"/>
</dbReference>
<evidence type="ECO:0000256" key="6">
    <source>
        <dbReference type="ARBA" id="ARBA00022691"/>
    </source>
</evidence>
<dbReference type="OrthoDB" id="9805492at2"/>
<evidence type="ECO:0000256" key="7">
    <source>
        <dbReference type="ARBA" id="ARBA00022884"/>
    </source>
</evidence>
<evidence type="ECO:0000256" key="1">
    <source>
        <dbReference type="ARBA" id="ARBA00004496"/>
    </source>
</evidence>
<dbReference type="InterPro" id="IPR015947">
    <property type="entry name" value="PUA-like_sf"/>
</dbReference>
<dbReference type="InterPro" id="IPR002478">
    <property type="entry name" value="PUA"/>
</dbReference>
<name>A0A366HXD0_9BACT</name>
<evidence type="ECO:0000256" key="4">
    <source>
        <dbReference type="ARBA" id="ARBA00022603"/>
    </source>
</evidence>
<dbReference type="EMBL" id="QNRR01000001">
    <property type="protein sequence ID" value="RBP48214.1"/>
    <property type="molecule type" value="Genomic_DNA"/>
</dbReference>
<dbReference type="InterPro" id="IPR036974">
    <property type="entry name" value="PUA_sf"/>
</dbReference>
<keyword evidence="5 10" id="KW-0808">Transferase</keyword>
<protein>
    <submittedName>
        <fullName evidence="10">SAM-dependent methyltransferase</fullName>
    </submittedName>
</protein>
<dbReference type="Pfam" id="PF10672">
    <property type="entry name" value="Methyltrans_SAM"/>
    <property type="match status" value="1"/>
</dbReference>